<evidence type="ECO:0000313" key="3">
    <source>
        <dbReference type="Proteomes" id="UP000315103"/>
    </source>
</evidence>
<dbReference type="PANTHER" id="PTHR37299:SF1">
    <property type="entry name" value="STAGE 0 SPORULATION PROTEIN A HOMOLOG"/>
    <property type="match status" value="1"/>
</dbReference>
<keyword evidence="3" id="KW-1185">Reference proteome</keyword>
<feature type="domain" description="HTH LytTR-type" evidence="1">
    <location>
        <begin position="196"/>
        <end position="302"/>
    </location>
</feature>
<proteinExistence type="predicted"/>
<dbReference type="SUPFAM" id="SSF52540">
    <property type="entry name" value="P-loop containing nucleoside triphosphate hydrolases"/>
    <property type="match status" value="1"/>
</dbReference>
<organism evidence="2 3">
    <name type="scientific">Salinicoccus cyprini</name>
    <dbReference type="NCBI Taxonomy" id="2493691"/>
    <lineage>
        <taxon>Bacteria</taxon>
        <taxon>Bacillati</taxon>
        <taxon>Bacillota</taxon>
        <taxon>Bacilli</taxon>
        <taxon>Bacillales</taxon>
        <taxon>Staphylococcaceae</taxon>
        <taxon>Salinicoccus</taxon>
    </lineage>
</organism>
<evidence type="ECO:0000313" key="2">
    <source>
        <dbReference type="EMBL" id="TVT26924.1"/>
    </source>
</evidence>
<accession>A0A558ARN7</accession>
<protein>
    <recommendedName>
        <fullName evidence="1">HTH LytTR-type domain-containing protein</fullName>
    </recommendedName>
</protein>
<dbReference type="InterPro" id="IPR007492">
    <property type="entry name" value="LytTR_DNA-bd_dom"/>
</dbReference>
<dbReference type="InterPro" id="IPR046947">
    <property type="entry name" value="LytR-like"/>
</dbReference>
<dbReference type="InterPro" id="IPR027417">
    <property type="entry name" value="P-loop_NTPase"/>
</dbReference>
<dbReference type="PANTHER" id="PTHR37299">
    <property type="entry name" value="TRANSCRIPTIONAL REGULATOR-RELATED"/>
    <property type="match status" value="1"/>
</dbReference>
<dbReference type="Gene3D" id="2.40.50.1020">
    <property type="entry name" value="LytTr DNA-binding domain"/>
    <property type="match status" value="1"/>
</dbReference>
<dbReference type="GO" id="GO:0000156">
    <property type="term" value="F:phosphorelay response regulator activity"/>
    <property type="evidence" value="ECO:0007669"/>
    <property type="project" value="InterPro"/>
</dbReference>
<dbReference type="InterPro" id="IPR012046">
    <property type="entry name" value="LytTR_ABC"/>
</dbReference>
<dbReference type="Proteomes" id="UP000315103">
    <property type="component" value="Unassembled WGS sequence"/>
</dbReference>
<dbReference type="EMBL" id="VMSJ01000005">
    <property type="protein sequence ID" value="TVT26924.1"/>
    <property type="molecule type" value="Genomic_DNA"/>
</dbReference>
<dbReference type="RefSeq" id="WP_145289745.1">
    <property type="nucleotide sequence ID" value="NZ_VMSJ01000005.1"/>
</dbReference>
<dbReference type="Gene3D" id="3.40.50.300">
    <property type="entry name" value="P-loop containing nucleotide triphosphate hydrolases"/>
    <property type="match status" value="1"/>
</dbReference>
<comment type="caution">
    <text evidence="2">The sequence shown here is derived from an EMBL/GenBank/DDBJ whole genome shotgun (WGS) entry which is preliminary data.</text>
</comment>
<dbReference type="GO" id="GO:0003677">
    <property type="term" value="F:DNA binding"/>
    <property type="evidence" value="ECO:0007669"/>
    <property type="project" value="InterPro"/>
</dbReference>
<dbReference type="PIRSF" id="PIRSF036612">
    <property type="entry name" value="ABC_ATP_LytTR"/>
    <property type="match status" value="1"/>
</dbReference>
<dbReference type="AlphaFoldDB" id="A0A558ARN7"/>
<reference evidence="2 3" key="1">
    <citation type="submission" date="2019-07" db="EMBL/GenBank/DDBJ databases">
        <title>Salinicoccus cyprini sp. nov., isolated from gastro-intestinal tract of mirror carp, Cyprinus carpio var. specularis, collected from Gobind Sagar Reservoir, Himachal Pradesh, India.</title>
        <authorList>
            <person name="Talwar C."/>
            <person name="Singh A.K."/>
            <person name="Lal R."/>
            <person name="Negi R.K."/>
        </authorList>
    </citation>
    <scope>NUCLEOTIDE SEQUENCE [LARGE SCALE GENOMIC DNA]</scope>
    <source>
        <strain evidence="2 3">CT19</strain>
    </source>
</reference>
<dbReference type="PROSITE" id="PS50930">
    <property type="entry name" value="HTH_LYTTR"/>
    <property type="match status" value="1"/>
</dbReference>
<dbReference type="OrthoDB" id="9809318at2"/>
<dbReference type="Pfam" id="PF04397">
    <property type="entry name" value="LytTR"/>
    <property type="match status" value="1"/>
</dbReference>
<dbReference type="SMART" id="SM00850">
    <property type="entry name" value="LytTR"/>
    <property type="match status" value="1"/>
</dbReference>
<sequence>MLEIKVSKVIDKENEQIIRFRSDDVTVIQMPIEYIHKVMALTEHSPEIFRLESSARNYDRLTVKEQLKFYRKWYNSDLDIDNILRQFELEAFKKMRLGKCSDEITQRMSYIHALMSDRTCVLAVNPLYNATVDNIHLFHKAIDQMKRMGKAVMVVTHSTEDAFVISQDIMKLNDQGIKSVETEEMSDEPQSALNRMKAKSEDKTIFVDLEDIEYLESSDGKVYINISREKFVIEGNLTEAEQKLKDYGFYRCHRSYIVNLKKVKEIINWSKNTYSVVIDNPDKTKIPLSRTKYNEIQELLVLR</sequence>
<gene>
    <name evidence="2" type="ORF">FO441_10460</name>
</gene>
<evidence type="ECO:0000259" key="1">
    <source>
        <dbReference type="PROSITE" id="PS50930"/>
    </source>
</evidence>
<name>A0A558ARN7_9STAP</name>